<dbReference type="InterPro" id="IPR035595">
    <property type="entry name" value="UDP_glycos_trans_CS"/>
</dbReference>
<name>A0A6B7ERJ0_FAGTA</name>
<dbReference type="FunFam" id="3.40.50.2000:FF:000055">
    <property type="entry name" value="Glycosyltransferase"/>
    <property type="match status" value="1"/>
</dbReference>
<feature type="domain" description="Glycosyltransferase N-terminal" evidence="6">
    <location>
        <begin position="11"/>
        <end position="60"/>
    </location>
</feature>
<dbReference type="Pfam" id="PF00201">
    <property type="entry name" value="UDPGT"/>
    <property type="match status" value="1"/>
</dbReference>
<dbReference type="SUPFAM" id="SSF53756">
    <property type="entry name" value="UDP-Glycosyltransferase/glycogen phosphorylase"/>
    <property type="match status" value="1"/>
</dbReference>
<evidence type="ECO:0000256" key="4">
    <source>
        <dbReference type="RuleBase" id="RU003718"/>
    </source>
</evidence>
<dbReference type="EC" id="2.4.1.-" evidence="5"/>
<proteinExistence type="evidence at transcript level"/>
<dbReference type="InterPro" id="IPR002213">
    <property type="entry name" value="UDP_glucos_trans"/>
</dbReference>
<dbReference type="PANTHER" id="PTHR11926">
    <property type="entry name" value="GLUCOSYL/GLUCURONOSYL TRANSFERASES"/>
    <property type="match status" value="1"/>
</dbReference>
<evidence type="ECO:0000256" key="2">
    <source>
        <dbReference type="ARBA" id="ARBA00022679"/>
    </source>
</evidence>
<dbReference type="FunFam" id="3.40.50.2000:FF:000060">
    <property type="entry name" value="Glycosyltransferase"/>
    <property type="match status" value="1"/>
</dbReference>
<keyword evidence="2 4" id="KW-0808">Transferase</keyword>
<dbReference type="GO" id="GO:0080044">
    <property type="term" value="F:quercetin 7-O-glucosyltransferase activity"/>
    <property type="evidence" value="ECO:0007669"/>
    <property type="project" value="TreeGrafter"/>
</dbReference>
<evidence type="ECO:0000313" key="7">
    <source>
        <dbReference type="EMBL" id="QAV53745.1"/>
    </source>
</evidence>
<dbReference type="GO" id="GO:0080043">
    <property type="term" value="F:quercetin 3-O-glucosyltransferase activity"/>
    <property type="evidence" value="ECO:0007669"/>
    <property type="project" value="TreeGrafter"/>
</dbReference>
<comment type="catalytic activity">
    <reaction evidence="3">
        <text>a 3'-hydro-2'-hydroxy-beta-oxodihydrochalcone + UDP-alpha-D-glucose = a 3'-(beta-D-glucopyranosyl)-2'-hydroxy-beta-oxodihydrochalcone + UDP + H(+)</text>
        <dbReference type="Rhea" id="RHEA:51504"/>
        <dbReference type="ChEBI" id="CHEBI:15378"/>
        <dbReference type="ChEBI" id="CHEBI:58223"/>
        <dbReference type="ChEBI" id="CHEBI:58885"/>
        <dbReference type="ChEBI" id="CHEBI:142482"/>
        <dbReference type="ChEBI" id="CHEBI:142483"/>
        <dbReference type="EC" id="2.4.1.360"/>
    </reaction>
    <physiologicalReaction direction="left-to-right" evidence="3">
        <dbReference type="Rhea" id="RHEA:51505"/>
    </physiologicalReaction>
</comment>
<evidence type="ECO:0000256" key="5">
    <source>
        <dbReference type="RuleBase" id="RU362057"/>
    </source>
</evidence>
<dbReference type="CDD" id="cd03784">
    <property type="entry name" value="GT1_Gtf-like"/>
    <property type="match status" value="1"/>
</dbReference>
<evidence type="ECO:0000256" key="3">
    <source>
        <dbReference type="ARBA" id="ARBA00051296"/>
    </source>
</evidence>
<evidence type="ECO:0000256" key="1">
    <source>
        <dbReference type="ARBA" id="ARBA00009995"/>
    </source>
</evidence>
<reference evidence="7" key="1">
    <citation type="submission" date="2018-03" db="EMBL/GenBank/DDBJ databases">
        <title>Identification of two glycosyltransferase involved accumulation of rutin in Fagopyrum tataricum.</title>
        <authorList>
            <person name="Yin Q."/>
        </authorList>
    </citation>
    <scope>NUCLEOTIDE SEQUENCE</scope>
</reference>
<sequence>MQERNENGYEQAHVVCIPYPSQGHINPMMKLAKLLHSNHGFHITFVHTQHSYRRLLRSRGPSSLCDLPSFRFETIPDGLPPSDLGTTQNIPEFCKVVKRNCTGPFVQLLQRLKDDAASPRLTCVVADGVLPFTLPAAEEVGLKVVMLWTASACGLLGYAQIPRLIHQGYIPLKDASCLANGYLDTPIEWIPSMRGVRLKDMPEFTRTTDPDDIMLAYMQSVVETMRNSTAIIINTFNAMETQVLASLASLASDFPPIYPIGPLHLLEAAGDTTQTASLRSNMWAEEDRCIEWLDSMSPGSVLYVNFGSLAVVTNDFLVELATGLARSLKPFLWIIRPDIVSGESTSLPDEFLAETKERSLVVSWCDQEKVLGHRAIGGFLSHGGWNSILESVGNGLPMILCPFGSEQQTNCWFCCEQWGIGMMLQLDDGRAKSELVEKLVNELMCGEKGADMKKEAIKWKSLAHKATVGESCFNFSNLVHQLLSIGE</sequence>
<keyword evidence="4" id="KW-0328">Glycosyltransferase</keyword>
<dbReference type="InterPro" id="IPR058980">
    <property type="entry name" value="Glyco_transf_N"/>
</dbReference>
<dbReference type="PROSITE" id="PS00375">
    <property type="entry name" value="UDPGT"/>
    <property type="match status" value="1"/>
</dbReference>
<organism evidence="7">
    <name type="scientific">Fagopyrum tataricum</name>
    <name type="common">Tartarian buckwheat</name>
    <name type="synonym">Polygonum tataricum</name>
    <dbReference type="NCBI Taxonomy" id="62330"/>
    <lineage>
        <taxon>Eukaryota</taxon>
        <taxon>Viridiplantae</taxon>
        <taxon>Streptophyta</taxon>
        <taxon>Embryophyta</taxon>
        <taxon>Tracheophyta</taxon>
        <taxon>Spermatophyta</taxon>
        <taxon>Magnoliopsida</taxon>
        <taxon>eudicotyledons</taxon>
        <taxon>Gunneridae</taxon>
        <taxon>Pentapetalae</taxon>
        <taxon>Caryophyllales</taxon>
        <taxon>Polygonaceae</taxon>
        <taxon>Polygonoideae</taxon>
        <taxon>Fagopyreae</taxon>
        <taxon>Fagopyrum</taxon>
    </lineage>
</organism>
<protein>
    <recommendedName>
        <fullName evidence="5">Glycosyltransferase</fullName>
        <ecNumber evidence="5">2.4.1.-</ecNumber>
    </recommendedName>
</protein>
<dbReference type="PANTHER" id="PTHR11926:SF774">
    <property type="entry name" value="UDP-GLYCOSYLTRANSFERASE 85A1-RELATED"/>
    <property type="match status" value="1"/>
</dbReference>
<dbReference type="Pfam" id="PF26168">
    <property type="entry name" value="Glyco_transf_N"/>
    <property type="match status" value="1"/>
</dbReference>
<dbReference type="Gene3D" id="3.40.50.2000">
    <property type="entry name" value="Glycogen Phosphorylase B"/>
    <property type="match status" value="2"/>
</dbReference>
<dbReference type="GO" id="GO:0120514">
    <property type="term" value="F:2-hydroxyflavanone C-glucosyltransferase activity"/>
    <property type="evidence" value="ECO:0007669"/>
    <property type="project" value="UniProtKB-EC"/>
</dbReference>
<comment type="similarity">
    <text evidence="1 4">Belongs to the UDP-glycosyltransferase family.</text>
</comment>
<dbReference type="AlphaFoldDB" id="A0A6B7ERJ0"/>
<evidence type="ECO:0000259" key="6">
    <source>
        <dbReference type="Pfam" id="PF26168"/>
    </source>
</evidence>
<accession>A0A6B7ERJ0</accession>
<dbReference type="EMBL" id="MH197420">
    <property type="protein sequence ID" value="QAV53745.1"/>
    <property type="molecule type" value="mRNA"/>
</dbReference>